<dbReference type="NCBIfam" id="TIGR01537">
    <property type="entry name" value="portal_HK97"/>
    <property type="match status" value="1"/>
</dbReference>
<keyword evidence="3" id="KW-1185">Reference proteome</keyword>
<evidence type="ECO:0008006" key="4">
    <source>
        <dbReference type="Google" id="ProtNLM"/>
    </source>
</evidence>
<name>A0A916QBD9_9FIRM</name>
<evidence type="ECO:0000256" key="1">
    <source>
        <dbReference type="SAM" id="MobiDB-lite"/>
    </source>
</evidence>
<dbReference type="Proteomes" id="UP000613208">
    <property type="component" value="Unassembled WGS sequence"/>
</dbReference>
<evidence type="ECO:0000313" key="3">
    <source>
        <dbReference type="Proteomes" id="UP000613208"/>
    </source>
</evidence>
<dbReference type="InterPro" id="IPR006427">
    <property type="entry name" value="Portal_HK97"/>
</dbReference>
<dbReference type="InterPro" id="IPR006944">
    <property type="entry name" value="Phage/GTA_portal"/>
</dbReference>
<sequence length="369" mass="42053">MAGAINEIARTVANIPIKLYRRDGDRVIEAKEDYRVFMLNEETGDTLDANQMKQAIVKDYYLGRGGYIYVDWNGLTIDSLRYVKSECVSTASNADEIFKEYVIMVQGKSYFPEQFIRVLRNTKDGMRGNSIVEENSKVLSVAYNSLEYEENLVKTGGNKKGFVKSARKLSQGAINKLRAAWRNLYRNNTENVVILNEGLEFQEASNTSVEMQLNENKKTNGEELRRILGVPEDIETEQGDKTYIKYCVNTFMGEFMTALNRALLLEKEKGTYYFAPDMYELTKGDTDKRYSAYKTAAETGWLQIDEIRAMENREPLGINMVKLGLQDVLYDPENQSIYIPNMNKSAKIGEGGTEEGQELNSGQRMEENP</sequence>
<dbReference type="AlphaFoldDB" id="A0A916QBD9"/>
<protein>
    <recommendedName>
        <fullName evidence="4">Phage portal protein</fullName>
    </recommendedName>
</protein>
<comment type="caution">
    <text evidence="2">The sequence shown here is derived from an EMBL/GenBank/DDBJ whole genome shotgun (WGS) entry which is preliminary data.</text>
</comment>
<dbReference type="EMBL" id="BLYI01000067">
    <property type="protein sequence ID" value="GFO86551.1"/>
    <property type="molecule type" value="Genomic_DNA"/>
</dbReference>
<dbReference type="Pfam" id="PF04860">
    <property type="entry name" value="Phage_portal"/>
    <property type="match status" value="1"/>
</dbReference>
<proteinExistence type="predicted"/>
<reference evidence="2" key="1">
    <citation type="submission" date="2020-06" db="EMBL/GenBank/DDBJ databases">
        <title>Characterization of fructooligosaccharide metabolism and fructooligosaccharide-degrading enzymes in human commensal butyrate producers.</title>
        <authorList>
            <person name="Tanno H."/>
            <person name="Fujii T."/>
            <person name="Hirano K."/>
            <person name="Maeno S."/>
            <person name="Tonozuka T."/>
            <person name="Sakamoto M."/>
            <person name="Ohkuma M."/>
            <person name="Tochio T."/>
            <person name="Endo A."/>
        </authorList>
    </citation>
    <scope>NUCLEOTIDE SEQUENCE</scope>
    <source>
        <strain evidence="2">JCM 17466</strain>
    </source>
</reference>
<evidence type="ECO:0000313" key="2">
    <source>
        <dbReference type="EMBL" id="GFO86551.1"/>
    </source>
</evidence>
<gene>
    <name evidence="2" type="ORF">ANBU17_28980</name>
</gene>
<organism evidence="2 3">
    <name type="scientific">Anaerostipes butyraticus</name>
    <dbReference type="NCBI Taxonomy" id="645466"/>
    <lineage>
        <taxon>Bacteria</taxon>
        <taxon>Bacillati</taxon>
        <taxon>Bacillota</taxon>
        <taxon>Clostridia</taxon>
        <taxon>Lachnospirales</taxon>
        <taxon>Lachnospiraceae</taxon>
        <taxon>Anaerostipes</taxon>
    </lineage>
</organism>
<feature type="region of interest" description="Disordered" evidence="1">
    <location>
        <begin position="345"/>
        <end position="369"/>
    </location>
</feature>
<accession>A0A916QBD9</accession>